<comment type="caution">
    <text evidence="2">The sequence shown here is derived from an EMBL/GenBank/DDBJ whole genome shotgun (WGS) entry which is preliminary data.</text>
</comment>
<protein>
    <submittedName>
        <fullName evidence="2">Uncharacterized protein</fullName>
    </submittedName>
</protein>
<dbReference type="EMBL" id="JAVRRA010027716">
    <property type="protein sequence ID" value="KAK5055081.1"/>
    <property type="molecule type" value="Genomic_DNA"/>
</dbReference>
<sequence length="192" mass="21091">QRARLRRLGRHRRGDVAAGHGAAPQRRQDRTGDRRRRQCGEGEDGHRVPADHLRPGQRSGQPAQPPGAGAGADDARARPGLQGRQGRDILDERARARPQPCLPLARRSGSRRRRARYLGRRGLLLRGERRLRLGRRVRAGGDVGGKARLYQGRHRGQRQPGRGGHVHDVGECAVGRELAGESCAGEEAVWVG</sequence>
<dbReference type="Proteomes" id="UP001357485">
    <property type="component" value="Unassembled WGS sequence"/>
</dbReference>
<evidence type="ECO:0000313" key="3">
    <source>
        <dbReference type="Proteomes" id="UP001357485"/>
    </source>
</evidence>
<name>A0ABR0J3D3_9PEZI</name>
<keyword evidence="3" id="KW-1185">Reference proteome</keyword>
<feature type="region of interest" description="Disordered" evidence="1">
    <location>
        <begin position="1"/>
        <end position="97"/>
    </location>
</feature>
<evidence type="ECO:0000313" key="2">
    <source>
        <dbReference type="EMBL" id="KAK5055081.1"/>
    </source>
</evidence>
<evidence type="ECO:0000256" key="1">
    <source>
        <dbReference type="SAM" id="MobiDB-lite"/>
    </source>
</evidence>
<organism evidence="2 3">
    <name type="scientific">Cryomyces antarcticus</name>
    <dbReference type="NCBI Taxonomy" id="329879"/>
    <lineage>
        <taxon>Eukaryota</taxon>
        <taxon>Fungi</taxon>
        <taxon>Dikarya</taxon>
        <taxon>Ascomycota</taxon>
        <taxon>Pezizomycotina</taxon>
        <taxon>Dothideomycetes</taxon>
        <taxon>Dothideomycetes incertae sedis</taxon>
        <taxon>Cryomyces</taxon>
    </lineage>
</organism>
<gene>
    <name evidence="2" type="ORF">LTR16_010667</name>
</gene>
<feature type="non-terminal residue" evidence="2">
    <location>
        <position position="192"/>
    </location>
</feature>
<proteinExistence type="predicted"/>
<reference evidence="2 3" key="1">
    <citation type="submission" date="2023-08" db="EMBL/GenBank/DDBJ databases">
        <title>Black Yeasts Isolated from many extreme environments.</title>
        <authorList>
            <person name="Coleine C."/>
            <person name="Stajich J.E."/>
            <person name="Selbmann L."/>
        </authorList>
    </citation>
    <scope>NUCLEOTIDE SEQUENCE [LARGE SCALE GENOMIC DNA]</scope>
    <source>
        <strain evidence="2 3">CCFEE 536</strain>
    </source>
</reference>
<accession>A0ABR0J3D3</accession>
<feature type="compositionally biased region" description="Basic and acidic residues" evidence="1">
    <location>
        <begin position="85"/>
        <end position="95"/>
    </location>
</feature>
<feature type="non-terminal residue" evidence="2">
    <location>
        <position position="1"/>
    </location>
</feature>
<feature type="compositionally biased region" description="Basic residues" evidence="1">
    <location>
        <begin position="1"/>
        <end position="13"/>
    </location>
</feature>
<feature type="compositionally biased region" description="Basic and acidic residues" evidence="1">
    <location>
        <begin position="26"/>
        <end position="54"/>
    </location>
</feature>